<dbReference type="SMART" id="SM00220">
    <property type="entry name" value="S_TKc"/>
    <property type="match status" value="1"/>
</dbReference>
<evidence type="ECO:0000256" key="4">
    <source>
        <dbReference type="ARBA" id="ARBA00022741"/>
    </source>
</evidence>
<keyword evidence="9" id="KW-0472">Membrane</keyword>
<proteinExistence type="predicted"/>
<dbReference type="Pfam" id="PF00069">
    <property type="entry name" value="Pkinase"/>
    <property type="match status" value="1"/>
</dbReference>
<dbReference type="Pfam" id="PF05226">
    <property type="entry name" value="CHASE2"/>
    <property type="match status" value="1"/>
</dbReference>
<dbReference type="Gene3D" id="1.10.510.10">
    <property type="entry name" value="Transferase(Phosphotransferase) domain 1"/>
    <property type="match status" value="1"/>
</dbReference>
<dbReference type="SMART" id="SM01080">
    <property type="entry name" value="CHASE2"/>
    <property type="match status" value="1"/>
</dbReference>
<dbReference type="InterPro" id="IPR008271">
    <property type="entry name" value="Ser/Thr_kinase_AS"/>
</dbReference>
<dbReference type="InterPro" id="IPR017441">
    <property type="entry name" value="Protein_kinase_ATP_BS"/>
</dbReference>
<dbReference type="OrthoDB" id="9816047at2"/>
<dbReference type="EC" id="2.7.11.1" evidence="1"/>
<keyword evidence="2" id="KW-0723">Serine/threonine-protein kinase</keyword>
<dbReference type="PROSITE" id="PS00107">
    <property type="entry name" value="PROTEIN_KINASE_ATP"/>
    <property type="match status" value="1"/>
</dbReference>
<keyword evidence="5 11" id="KW-0418">Kinase</keyword>
<dbReference type="Proteomes" id="UP000005744">
    <property type="component" value="Unassembled WGS sequence"/>
</dbReference>
<reference evidence="11 12" key="1">
    <citation type="submission" date="2011-11" db="EMBL/GenBank/DDBJ databases">
        <title>Improved High-Quality Draft sequence of Beggiatoa alba B18lD.</title>
        <authorList>
            <consortium name="US DOE Joint Genome Institute"/>
            <person name="Lucas S."/>
            <person name="Han J."/>
            <person name="Lapidus A."/>
            <person name="Cheng J.-F."/>
            <person name="Goodwin L."/>
            <person name="Pitluck S."/>
            <person name="Peters L."/>
            <person name="Mikhailova N."/>
            <person name="Held B."/>
            <person name="Detter J.C."/>
            <person name="Han C."/>
            <person name="Tapia R."/>
            <person name="Land M."/>
            <person name="Hauser L."/>
            <person name="Kyrpides N."/>
            <person name="Ivanova N."/>
            <person name="Pagani I."/>
            <person name="Samuel K."/>
            <person name="Teske A."/>
            <person name="Mueller J."/>
            <person name="Woyke T."/>
        </authorList>
    </citation>
    <scope>NUCLEOTIDE SEQUENCE [LARGE SCALE GENOMIC DNA]</scope>
    <source>
        <strain evidence="11 12">B18LD</strain>
    </source>
</reference>
<gene>
    <name evidence="11" type="ORF">BegalDRAFT_2233</name>
</gene>
<keyword evidence="6 7" id="KW-0067">ATP-binding</keyword>
<dbReference type="EMBL" id="JH600070">
    <property type="protein sequence ID" value="EIJ43089.1"/>
    <property type="molecule type" value="Genomic_DNA"/>
</dbReference>
<dbReference type="eggNOG" id="COG0515">
    <property type="taxonomic scope" value="Bacteria"/>
</dbReference>
<keyword evidence="3" id="KW-0808">Transferase</keyword>
<dbReference type="SUPFAM" id="SSF56112">
    <property type="entry name" value="Protein kinase-like (PK-like)"/>
    <property type="match status" value="1"/>
</dbReference>
<accession>I3CHJ6</accession>
<organism evidence="11 12">
    <name type="scientific">Beggiatoa alba B18LD</name>
    <dbReference type="NCBI Taxonomy" id="395493"/>
    <lineage>
        <taxon>Bacteria</taxon>
        <taxon>Pseudomonadati</taxon>
        <taxon>Pseudomonadota</taxon>
        <taxon>Gammaproteobacteria</taxon>
        <taxon>Thiotrichales</taxon>
        <taxon>Thiotrichaceae</taxon>
        <taxon>Beggiatoa</taxon>
    </lineage>
</organism>
<keyword evidence="9" id="KW-1133">Transmembrane helix</keyword>
<dbReference type="STRING" id="395493.BegalDRAFT_2233"/>
<keyword evidence="4 7" id="KW-0547">Nucleotide-binding</keyword>
<dbReference type="eggNOG" id="COG4252">
    <property type="taxonomic scope" value="Bacteria"/>
</dbReference>
<feature type="binding site" evidence="7">
    <location>
        <position position="639"/>
    </location>
    <ligand>
        <name>ATP</name>
        <dbReference type="ChEBI" id="CHEBI:30616"/>
    </ligand>
</feature>
<dbReference type="CDD" id="cd14014">
    <property type="entry name" value="STKc_PknB_like"/>
    <property type="match status" value="1"/>
</dbReference>
<name>I3CHJ6_9GAMM</name>
<feature type="transmembrane region" description="Helical" evidence="9">
    <location>
        <begin position="413"/>
        <end position="433"/>
    </location>
</feature>
<feature type="transmembrane region" description="Helical" evidence="9">
    <location>
        <begin position="12"/>
        <end position="32"/>
    </location>
</feature>
<keyword evidence="9" id="KW-0812">Transmembrane</keyword>
<dbReference type="GO" id="GO:0004674">
    <property type="term" value="F:protein serine/threonine kinase activity"/>
    <property type="evidence" value="ECO:0007669"/>
    <property type="project" value="UniProtKB-KW"/>
</dbReference>
<evidence type="ECO:0000256" key="2">
    <source>
        <dbReference type="ARBA" id="ARBA00022527"/>
    </source>
</evidence>
<dbReference type="PANTHER" id="PTHR43289:SF6">
    <property type="entry name" value="SERINE_THREONINE-PROTEIN KINASE NEKL-3"/>
    <property type="match status" value="1"/>
</dbReference>
<evidence type="ECO:0000256" key="6">
    <source>
        <dbReference type="ARBA" id="ARBA00022840"/>
    </source>
</evidence>
<keyword evidence="12" id="KW-1185">Reference proteome</keyword>
<evidence type="ECO:0000256" key="1">
    <source>
        <dbReference type="ARBA" id="ARBA00012513"/>
    </source>
</evidence>
<dbReference type="Gene3D" id="3.30.200.20">
    <property type="entry name" value="Phosphorylase Kinase, domain 1"/>
    <property type="match status" value="1"/>
</dbReference>
<dbReference type="InterPro" id="IPR007890">
    <property type="entry name" value="CHASE2"/>
</dbReference>
<sequence length="879" mass="98704">MTTFKEKLAMNDWIIGVLVAVCLLGLAQFGFLQPLENILYANGMRYTSQHTNDKVAVIAIDTNSLEQLGAGQWSRTTYAQLLDILQPYADVIATNLDFSKPQQDAGTERLAELIRFYSESPAINQLPTELAKLNTLIATVTKVRRNRASERDSLAELNDFAQSAKLWTELPNILTTLEDKLNAAYSELDADGIFAERLKKSGKWVFAVPFTLGEPLLPQSDLPDSITRNRLTNISERFDTARPSPQPLSINTIRSPLERFNENTSVLPDLLLLDNRVPLVTQYQQLYLPSLPLLLAAKHLRVNLQDIEIRLGQGVRLGALRINTDANLNIQPIFYHEHEIARQSAFTLDSFVDVLRGNISPEKYRDKVVLIGMTAPNYSTRQMTPIGEMPPILTIAHSVSSLLNQNYLITPHWAVGLQTALFLLILIYLCLILPHLKPKIALLISFISFITLLVLYFGLLRLGLSISCTLPLLLLSLGHLLLTSKRGIMAYQDVFRMLPNAVESNRLLGLAFQGQGQLDMAFEKFRLCPTDEGILGLLYNLALDYERRRQARHAAAVYRYILSHAPNFRDTERRLERLQSTRKPRLRGTNNHLDDWLQDESGEKPQLGRYQVERQLGKGAMGVVYLGKDPKLNRLVAIKTLPLSQEFEAEDLPEATARFFREATAAGRLKHEHIVAIYDAGEEYNLAYISMEFFKGGNLTPYTKTEQRLPIADIIDIGYQAATALNYAHNQGVIHRDIKPANIMYNPATKKIKITDFGIARITDAKRTKTGIILGTPSYMSPEQLAGKMVDGRSDLFSLGILLYQLLTSVLPFQADSMATLMYKITTEPHPDLSMLRPDIPTCLQDLINKALAKDPEDRFQTGAEFAAALRDCKVTSCA</sequence>
<dbReference type="InterPro" id="IPR000719">
    <property type="entry name" value="Prot_kinase_dom"/>
</dbReference>
<feature type="region of interest" description="Disordered" evidence="8">
    <location>
        <begin position="579"/>
        <end position="600"/>
    </location>
</feature>
<dbReference type="SUPFAM" id="SSF48452">
    <property type="entry name" value="TPR-like"/>
    <property type="match status" value="1"/>
</dbReference>
<evidence type="ECO:0000256" key="8">
    <source>
        <dbReference type="SAM" id="MobiDB-lite"/>
    </source>
</evidence>
<feature type="transmembrane region" description="Helical" evidence="9">
    <location>
        <begin position="440"/>
        <end position="458"/>
    </location>
</feature>
<feature type="domain" description="Protein kinase" evidence="10">
    <location>
        <begin position="610"/>
        <end position="871"/>
    </location>
</feature>
<dbReference type="FunFam" id="1.10.510.10:FF:000021">
    <property type="entry name" value="Serine/threonine protein kinase"/>
    <property type="match status" value="1"/>
</dbReference>
<evidence type="ECO:0000256" key="5">
    <source>
        <dbReference type="ARBA" id="ARBA00022777"/>
    </source>
</evidence>
<protein>
    <recommendedName>
        <fullName evidence="1">non-specific serine/threonine protein kinase</fullName>
        <ecNumber evidence="1">2.7.11.1</ecNumber>
    </recommendedName>
</protein>
<dbReference type="PROSITE" id="PS00108">
    <property type="entry name" value="PROTEIN_KINASE_ST"/>
    <property type="match status" value="1"/>
</dbReference>
<dbReference type="InterPro" id="IPR011009">
    <property type="entry name" value="Kinase-like_dom_sf"/>
</dbReference>
<dbReference type="RefSeq" id="WP_002689993.1">
    <property type="nucleotide sequence ID" value="NZ_JH600070.1"/>
</dbReference>
<dbReference type="AlphaFoldDB" id="I3CHJ6"/>
<evidence type="ECO:0000259" key="10">
    <source>
        <dbReference type="PROSITE" id="PS50011"/>
    </source>
</evidence>
<evidence type="ECO:0000256" key="9">
    <source>
        <dbReference type="SAM" id="Phobius"/>
    </source>
</evidence>
<evidence type="ECO:0000256" key="3">
    <source>
        <dbReference type="ARBA" id="ARBA00022679"/>
    </source>
</evidence>
<dbReference type="PROSITE" id="PS50011">
    <property type="entry name" value="PROTEIN_KINASE_DOM"/>
    <property type="match status" value="1"/>
</dbReference>
<dbReference type="PANTHER" id="PTHR43289">
    <property type="entry name" value="MITOGEN-ACTIVATED PROTEIN KINASE KINASE KINASE 20-RELATED"/>
    <property type="match status" value="1"/>
</dbReference>
<evidence type="ECO:0000256" key="7">
    <source>
        <dbReference type="PROSITE-ProRule" id="PRU10141"/>
    </source>
</evidence>
<evidence type="ECO:0000313" key="12">
    <source>
        <dbReference type="Proteomes" id="UP000005744"/>
    </source>
</evidence>
<dbReference type="InterPro" id="IPR011990">
    <property type="entry name" value="TPR-like_helical_dom_sf"/>
</dbReference>
<dbReference type="GO" id="GO:0005524">
    <property type="term" value="F:ATP binding"/>
    <property type="evidence" value="ECO:0007669"/>
    <property type="project" value="UniProtKB-UniRule"/>
</dbReference>
<dbReference type="HOGENOM" id="CLU_015582_0_0_6"/>
<evidence type="ECO:0000313" key="11">
    <source>
        <dbReference type="EMBL" id="EIJ43089.1"/>
    </source>
</evidence>